<protein>
    <submittedName>
        <fullName evidence="2">Uncharacterized protein</fullName>
    </submittedName>
</protein>
<evidence type="ECO:0000313" key="2">
    <source>
        <dbReference type="WBParaSite" id="nRc.2.0.1.t07299-RA"/>
    </source>
</evidence>
<proteinExistence type="predicted"/>
<sequence length="82" mass="9000">MSYFEVEVAAVTTLNIPPPSSLTDSQGPPVSRQPLPVARGSVKNSNSETFACQYAYGYWLEADTLCGCGQRNDIWRISADRD</sequence>
<keyword evidence="1" id="KW-1185">Reference proteome</keyword>
<name>A0A915I0S1_ROMCU</name>
<dbReference type="Proteomes" id="UP000887565">
    <property type="component" value="Unplaced"/>
</dbReference>
<dbReference type="WBParaSite" id="nRc.2.0.1.t07299-RA">
    <property type="protein sequence ID" value="nRc.2.0.1.t07299-RA"/>
    <property type="gene ID" value="nRc.2.0.1.g07299"/>
</dbReference>
<evidence type="ECO:0000313" key="1">
    <source>
        <dbReference type="Proteomes" id="UP000887565"/>
    </source>
</evidence>
<reference evidence="2" key="1">
    <citation type="submission" date="2022-11" db="UniProtKB">
        <authorList>
            <consortium name="WormBaseParasite"/>
        </authorList>
    </citation>
    <scope>IDENTIFICATION</scope>
</reference>
<accession>A0A915I0S1</accession>
<dbReference type="AlphaFoldDB" id="A0A915I0S1"/>
<organism evidence="1 2">
    <name type="scientific">Romanomermis culicivorax</name>
    <name type="common">Nematode worm</name>
    <dbReference type="NCBI Taxonomy" id="13658"/>
    <lineage>
        <taxon>Eukaryota</taxon>
        <taxon>Metazoa</taxon>
        <taxon>Ecdysozoa</taxon>
        <taxon>Nematoda</taxon>
        <taxon>Enoplea</taxon>
        <taxon>Dorylaimia</taxon>
        <taxon>Mermithida</taxon>
        <taxon>Mermithoidea</taxon>
        <taxon>Mermithidae</taxon>
        <taxon>Romanomermis</taxon>
    </lineage>
</organism>